<evidence type="ECO:0000313" key="1">
    <source>
        <dbReference type="EMBL" id="BBE08960.1"/>
    </source>
</evidence>
<dbReference type="EMBL" id="AP018150">
    <property type="protein sequence ID" value="BBE08960.1"/>
    <property type="molecule type" value="Genomic_DNA"/>
</dbReference>
<reference evidence="1 2" key="1">
    <citation type="journal article" date="2018" name="Microbes Environ.">
        <title>Comparative Genomic Insights into Endofungal Lifestyles of Two Bacterial Endosymbionts, Mycoavidus cysteinexigens and Burkholderia rhizoxinica.</title>
        <authorList>
            <person name="Sharmin D."/>
            <person name="Guo Y."/>
            <person name="Nishizawa T."/>
            <person name="Ohshima S."/>
            <person name="Sato Y."/>
            <person name="Takashima Y."/>
            <person name="Narisawa K."/>
            <person name="Ohta H."/>
        </authorList>
    </citation>
    <scope>NUCLEOTIDE SEQUENCE [LARGE SCALE GENOMIC DNA]</scope>
    <source>
        <strain evidence="1 2">B1-EB</strain>
    </source>
</reference>
<dbReference type="RefSeq" id="WP_126353877.1">
    <property type="nucleotide sequence ID" value="NZ_AP018150.1"/>
</dbReference>
<protein>
    <submittedName>
        <fullName evidence="1">Predicted ATPase</fullName>
    </submittedName>
</protein>
<dbReference type="KEGG" id="mcys:MCB1EB_0799"/>
<proteinExistence type="predicted"/>
<sequence>MPAKNVNLAYCRKLASEKQVEFSIPILQHLKLDKNNLVADMLRETGGGVCYAVSTTWLSKEIYQMKEYNKIWELYTQELSDDKEDSWGPTMNLFLLENGSYIARSDNCEQEQKAYSEEMEKLKNSLKTKEKESGFLDSFSNLFNLKGSADIDNIWNKLNELKNKHYLAYKNSQILSVKGANQVCFDNYLFRSVLSQNQTENYYEQVQFFDFIKSIKPEKPCLVKISFANGGGHAIACLNKGEENSSFLVDANTGVWKGKWINLAEVIEIYWYELYGADRELKRCEFVYYT</sequence>
<accession>A0A2Z6EU55</accession>
<organism evidence="1 2">
    <name type="scientific">Mycoavidus cysteinexigens</name>
    <dbReference type="NCBI Taxonomy" id="1553431"/>
    <lineage>
        <taxon>Bacteria</taxon>
        <taxon>Pseudomonadati</taxon>
        <taxon>Pseudomonadota</taxon>
        <taxon>Betaproteobacteria</taxon>
        <taxon>Burkholderiales</taxon>
        <taxon>Burkholderiaceae</taxon>
        <taxon>Mycoavidus</taxon>
    </lineage>
</organism>
<dbReference type="AlphaFoldDB" id="A0A2Z6EU55"/>
<dbReference type="Gene3D" id="3.90.70.20">
    <property type="match status" value="1"/>
</dbReference>
<name>A0A2Z6EU55_9BURK</name>
<evidence type="ECO:0000313" key="2">
    <source>
        <dbReference type="Proteomes" id="UP000282597"/>
    </source>
</evidence>
<keyword evidence="2" id="KW-1185">Reference proteome</keyword>
<dbReference type="Proteomes" id="UP000282597">
    <property type="component" value="Chromosome"/>
</dbReference>
<gene>
    <name evidence="1" type="ORF">MCB1EB_0799</name>
</gene>